<dbReference type="AlphaFoldDB" id="X1L1S1"/>
<protein>
    <submittedName>
        <fullName evidence="1">Uncharacterized protein</fullName>
    </submittedName>
</protein>
<name>X1L1S1_9ZZZZ</name>
<comment type="caution">
    <text evidence="1">The sequence shown here is derived from an EMBL/GenBank/DDBJ whole genome shotgun (WGS) entry which is preliminary data.</text>
</comment>
<proteinExistence type="predicted"/>
<evidence type="ECO:0000313" key="1">
    <source>
        <dbReference type="EMBL" id="GAH88118.1"/>
    </source>
</evidence>
<organism evidence="1">
    <name type="scientific">marine sediment metagenome</name>
    <dbReference type="NCBI Taxonomy" id="412755"/>
    <lineage>
        <taxon>unclassified sequences</taxon>
        <taxon>metagenomes</taxon>
        <taxon>ecological metagenomes</taxon>
    </lineage>
</organism>
<reference evidence="1" key="1">
    <citation type="journal article" date="2014" name="Front. Microbiol.">
        <title>High frequency of phylogenetically diverse reductive dehalogenase-homologous genes in deep subseafloor sedimentary metagenomes.</title>
        <authorList>
            <person name="Kawai M."/>
            <person name="Futagami T."/>
            <person name="Toyoda A."/>
            <person name="Takaki Y."/>
            <person name="Nishi S."/>
            <person name="Hori S."/>
            <person name="Arai W."/>
            <person name="Tsubouchi T."/>
            <person name="Morono Y."/>
            <person name="Uchiyama I."/>
            <person name="Ito T."/>
            <person name="Fujiyama A."/>
            <person name="Inagaki F."/>
            <person name="Takami H."/>
        </authorList>
    </citation>
    <scope>NUCLEOTIDE SEQUENCE</scope>
    <source>
        <strain evidence="1">Expedition CK06-06</strain>
    </source>
</reference>
<accession>X1L1S1</accession>
<dbReference type="EMBL" id="BARU01041434">
    <property type="protein sequence ID" value="GAH88118.1"/>
    <property type="molecule type" value="Genomic_DNA"/>
</dbReference>
<gene>
    <name evidence="1" type="ORF">S03H2_63885</name>
</gene>
<sequence>MILNIEPEMVTKLEDSMQRMAFRITESAASTYTQESKTTPVVPELKQAMVIHKIVMRLSRGVRANAGVTDAHGGINKRSFDAEPDFDDADIIFQMRGNSIFLTATGEPDYCHAMIKEVDYEPHPLVYVKRNIYAYSRAIASTATQNTEIDIFYTVAQLSDKDWIAAISEGL</sequence>